<accession>A0A5B9MG04</accession>
<gene>
    <name evidence="2" type="ORF">Mal15_42510</name>
</gene>
<reference evidence="2 3" key="1">
    <citation type="submission" date="2019-02" db="EMBL/GenBank/DDBJ databases">
        <title>Planctomycetal bacteria perform biofilm scaping via a novel small molecule.</title>
        <authorList>
            <person name="Jeske O."/>
            <person name="Boedeker C."/>
            <person name="Wiegand S."/>
            <person name="Breitling P."/>
            <person name="Kallscheuer N."/>
            <person name="Jogler M."/>
            <person name="Rohde M."/>
            <person name="Petersen J."/>
            <person name="Medema M.H."/>
            <person name="Surup F."/>
            <person name="Jogler C."/>
        </authorList>
    </citation>
    <scope>NUCLEOTIDE SEQUENCE [LARGE SCALE GENOMIC DNA]</scope>
    <source>
        <strain evidence="2 3">Mal15</strain>
    </source>
</reference>
<feature type="domain" description="RNA polymerase sigma-70 ECF-like HTH" evidence="1">
    <location>
        <begin position="10"/>
        <end position="179"/>
    </location>
</feature>
<evidence type="ECO:0000313" key="3">
    <source>
        <dbReference type="Proteomes" id="UP000321353"/>
    </source>
</evidence>
<sequence>MQDETRSQFQQRIFDRYFDSLVRYAEARLGRRNRRVADGEDVALSALGSFYERYGETSIRAIGSEDSLWPLIVTIVHRKTLNQARREAQLKRGGGDVRGDSVLSELPVKAEVRWDSTPDAVVESLETVNRLLSSLPPDLAEIANRRLEGHTNAEIAALIGCSVATIERRLKLIRSIWAQAIV</sequence>
<dbReference type="EMBL" id="CP036264">
    <property type="protein sequence ID" value="QEG00182.1"/>
    <property type="molecule type" value="Genomic_DNA"/>
</dbReference>
<dbReference type="InterPro" id="IPR036388">
    <property type="entry name" value="WH-like_DNA-bd_sf"/>
</dbReference>
<dbReference type="AlphaFoldDB" id="A0A5B9MG04"/>
<organism evidence="2 3">
    <name type="scientific">Stieleria maiorica</name>
    <dbReference type="NCBI Taxonomy" id="2795974"/>
    <lineage>
        <taxon>Bacteria</taxon>
        <taxon>Pseudomonadati</taxon>
        <taxon>Planctomycetota</taxon>
        <taxon>Planctomycetia</taxon>
        <taxon>Pirellulales</taxon>
        <taxon>Pirellulaceae</taxon>
        <taxon>Stieleria</taxon>
    </lineage>
</organism>
<proteinExistence type="predicted"/>
<evidence type="ECO:0000259" key="1">
    <source>
        <dbReference type="Pfam" id="PF07638"/>
    </source>
</evidence>
<dbReference type="KEGG" id="smam:Mal15_42510"/>
<protein>
    <submittedName>
        <fullName evidence="2">RNA polymerase sigma factor</fullName>
    </submittedName>
</protein>
<keyword evidence="3" id="KW-1185">Reference proteome</keyword>
<dbReference type="SUPFAM" id="SSF88659">
    <property type="entry name" value="Sigma3 and sigma4 domains of RNA polymerase sigma factors"/>
    <property type="match status" value="1"/>
</dbReference>
<dbReference type="Proteomes" id="UP000321353">
    <property type="component" value="Chromosome"/>
</dbReference>
<evidence type="ECO:0000313" key="2">
    <source>
        <dbReference type="EMBL" id="QEG00182.1"/>
    </source>
</evidence>
<dbReference type="Gene3D" id="1.10.10.10">
    <property type="entry name" value="Winged helix-like DNA-binding domain superfamily/Winged helix DNA-binding domain"/>
    <property type="match status" value="1"/>
</dbReference>
<dbReference type="InterPro" id="IPR013324">
    <property type="entry name" value="RNA_pol_sigma_r3/r4-like"/>
</dbReference>
<name>A0A5B9MG04_9BACT</name>
<dbReference type="Pfam" id="PF07638">
    <property type="entry name" value="Sigma70_ECF"/>
    <property type="match status" value="1"/>
</dbReference>
<dbReference type="InterPro" id="IPR053812">
    <property type="entry name" value="HTH_Sigma70_ECF-like"/>
</dbReference>